<sequence length="56" mass="6758">MHNFLLKSILGFENWTKKMSKIENRKHFSEKNLAYTDFARFHLLILVFLMINELVS</sequence>
<dbReference type="AlphaFoldDB" id="A0A6C0HCL0"/>
<accession>A0A6C0HCL0</accession>
<protein>
    <submittedName>
        <fullName evidence="1">Uncharacterized protein</fullName>
    </submittedName>
</protein>
<name>A0A6C0HCL0_9ZZZZ</name>
<organism evidence="1">
    <name type="scientific">viral metagenome</name>
    <dbReference type="NCBI Taxonomy" id="1070528"/>
    <lineage>
        <taxon>unclassified sequences</taxon>
        <taxon>metagenomes</taxon>
        <taxon>organismal metagenomes</taxon>
    </lineage>
</organism>
<evidence type="ECO:0000313" key="1">
    <source>
        <dbReference type="EMBL" id="QHT78107.1"/>
    </source>
</evidence>
<proteinExistence type="predicted"/>
<reference evidence="1" key="1">
    <citation type="journal article" date="2020" name="Nature">
        <title>Giant virus diversity and host interactions through global metagenomics.</title>
        <authorList>
            <person name="Schulz F."/>
            <person name="Roux S."/>
            <person name="Paez-Espino D."/>
            <person name="Jungbluth S."/>
            <person name="Walsh D.A."/>
            <person name="Denef V.J."/>
            <person name="McMahon K.D."/>
            <person name="Konstantinidis K.T."/>
            <person name="Eloe-Fadrosh E.A."/>
            <person name="Kyrpides N.C."/>
            <person name="Woyke T."/>
        </authorList>
    </citation>
    <scope>NUCLEOTIDE SEQUENCE</scope>
    <source>
        <strain evidence="1">GVMAG-M-3300023179-91</strain>
    </source>
</reference>
<dbReference type="EMBL" id="MN739929">
    <property type="protein sequence ID" value="QHT78107.1"/>
    <property type="molecule type" value="Genomic_DNA"/>
</dbReference>